<name>A0A411DPZ5_CHRID</name>
<evidence type="ECO:0000313" key="1">
    <source>
        <dbReference type="EMBL" id="QBA22439.1"/>
    </source>
</evidence>
<sequence length="126" mass="15053">MKKIIFLALSLFFYSCSSNTDEILGKYEYKGKQTLDSIIIEKNVYTHKIYNKQGKLMYQGNSTWELNDNRIIFYNFYNNEDYNLTDSLTEEQAKKFLIRFSCPIYNENKQTVIQANSDQNILYYKN</sequence>
<dbReference type="EMBL" id="CP035532">
    <property type="protein sequence ID" value="QBA22439.1"/>
    <property type="molecule type" value="Genomic_DNA"/>
</dbReference>
<protein>
    <recommendedName>
        <fullName evidence="2">Lipoprotein</fullName>
    </recommendedName>
</protein>
<evidence type="ECO:0008006" key="2">
    <source>
        <dbReference type="Google" id="ProtNLM"/>
    </source>
</evidence>
<accession>A0A411DPZ5</accession>
<proteinExistence type="predicted"/>
<dbReference type="PROSITE" id="PS51257">
    <property type="entry name" value="PROKAR_LIPOPROTEIN"/>
    <property type="match status" value="1"/>
</dbReference>
<dbReference type="AlphaFoldDB" id="A0A411DPZ5"/>
<gene>
    <name evidence="1" type="ORF">EU348_15095</name>
</gene>
<reference evidence="1" key="1">
    <citation type="submission" date="2019-01" db="EMBL/GenBank/DDBJ databases">
        <title>Whole Genome Sequencing for Putative Detection of Antimicrobial Resistance and Potential Virulence Factors in Chryseobacterium indologenes isolated from Nile Tilapia in Tanzania.</title>
        <authorList>
            <person name="Mwega E."/>
            <person name="Mutoloki S."/>
            <person name="Mugimba K."/>
            <person name="Colquhoun D."/>
            <person name="Mdegela R."/>
            <person name="Evensen O."/>
            <person name="Wasteson Y."/>
        </authorList>
    </citation>
    <scope>NUCLEOTIDE SEQUENCE [LARGE SCALE GENOMIC DNA]</scope>
    <source>
        <strain evidence="1">StR 01</strain>
    </source>
</reference>
<organism evidence="1">
    <name type="scientific">Chryseobacterium indologenes</name>
    <name type="common">Flavobacterium indologenes</name>
    <dbReference type="NCBI Taxonomy" id="253"/>
    <lineage>
        <taxon>Bacteria</taxon>
        <taxon>Pseudomonadati</taxon>
        <taxon>Bacteroidota</taxon>
        <taxon>Flavobacteriia</taxon>
        <taxon>Flavobacteriales</taxon>
        <taxon>Weeksellaceae</taxon>
        <taxon>Chryseobacterium group</taxon>
        <taxon>Chryseobacterium</taxon>
    </lineage>
</organism>